<name>A0A1M7I1Y2_9GAMM</name>
<dbReference type="STRING" id="29571.SAMN05878437_2496"/>
<dbReference type="InterPro" id="IPR032809">
    <property type="entry name" value="Put_HupE_UreJ"/>
</dbReference>
<evidence type="ECO:0000313" key="3">
    <source>
        <dbReference type="Proteomes" id="UP000190911"/>
    </source>
</evidence>
<accession>A0A1M7I1Y2</accession>
<keyword evidence="1" id="KW-0812">Transmembrane</keyword>
<proteinExistence type="predicted"/>
<keyword evidence="1" id="KW-0472">Membrane</keyword>
<evidence type="ECO:0000256" key="1">
    <source>
        <dbReference type="SAM" id="Phobius"/>
    </source>
</evidence>
<feature type="transmembrane region" description="Helical" evidence="1">
    <location>
        <begin position="107"/>
        <end position="132"/>
    </location>
</feature>
<sequence length="244" mass="26826">MFSSLTGRVFGVPDKARHYVLTLIALLVLLLGASGEAFAHAVAEGDKGYIQEIYGMHLISFIYLGAKHMVTGYDHILFLLGVIFFLYRMQHIAIYVSLFALGHSTTMLLGVFFNIGINSYLIDAIIGLSIVYKALDNLGAYQRWFGFQPNTKAATLVFGFFHGFGLSTKIIEYEISPDGLMPNLLAFNVGVEIGQLLALGAILIVMGFWRRTAGFLRHAYTANVAMMSAGFLLIGYQLTGLFTA</sequence>
<dbReference type="EMBL" id="LT670847">
    <property type="protein sequence ID" value="SHM34744.1"/>
    <property type="molecule type" value="Genomic_DNA"/>
</dbReference>
<feature type="transmembrane region" description="Helical" evidence="1">
    <location>
        <begin position="183"/>
        <end position="208"/>
    </location>
</feature>
<reference evidence="2 3" key="1">
    <citation type="submission" date="2016-11" db="EMBL/GenBank/DDBJ databases">
        <authorList>
            <person name="Jaros S."/>
            <person name="Januszkiewicz K."/>
            <person name="Wedrychowicz H."/>
        </authorList>
    </citation>
    <scope>NUCLEOTIDE SEQUENCE [LARGE SCALE GENOMIC DNA]</scope>
    <source>
        <strain evidence="2 3">ACAM 12</strain>
    </source>
</reference>
<feature type="transmembrane region" description="Helical" evidence="1">
    <location>
        <begin position="153"/>
        <end position="171"/>
    </location>
</feature>
<dbReference type="Proteomes" id="UP000190911">
    <property type="component" value="Chromosome I"/>
</dbReference>
<gene>
    <name evidence="2" type="ORF">SAMN05878437_2496</name>
</gene>
<feature type="transmembrane region" description="Helical" evidence="1">
    <location>
        <begin position="49"/>
        <end position="66"/>
    </location>
</feature>
<feature type="transmembrane region" description="Helical" evidence="1">
    <location>
        <begin position="78"/>
        <end position="101"/>
    </location>
</feature>
<protein>
    <submittedName>
        <fullName evidence="2">HupE / UreJ protein</fullName>
    </submittedName>
</protein>
<dbReference type="InParanoid" id="A0A1M7I1Y2"/>
<feature type="transmembrane region" description="Helical" evidence="1">
    <location>
        <begin position="220"/>
        <end position="238"/>
    </location>
</feature>
<dbReference type="Pfam" id="PF13795">
    <property type="entry name" value="HupE_UreJ_2"/>
    <property type="match status" value="1"/>
</dbReference>
<organism evidence="2 3">
    <name type="scientific">Vreelandella subglaciescola</name>
    <dbReference type="NCBI Taxonomy" id="29571"/>
    <lineage>
        <taxon>Bacteria</taxon>
        <taxon>Pseudomonadati</taxon>
        <taxon>Pseudomonadota</taxon>
        <taxon>Gammaproteobacteria</taxon>
        <taxon>Oceanospirillales</taxon>
        <taxon>Halomonadaceae</taxon>
        <taxon>Vreelandella</taxon>
    </lineage>
</organism>
<dbReference type="AlphaFoldDB" id="A0A1M7I1Y2"/>
<keyword evidence="3" id="KW-1185">Reference proteome</keyword>
<dbReference type="RefSeq" id="WP_079554084.1">
    <property type="nucleotide sequence ID" value="NZ_LT670847.1"/>
</dbReference>
<evidence type="ECO:0000313" key="2">
    <source>
        <dbReference type="EMBL" id="SHM34744.1"/>
    </source>
</evidence>
<keyword evidence="1" id="KW-1133">Transmembrane helix</keyword>